<dbReference type="Proteomes" id="UP000245119">
    <property type="component" value="Linkage Group LG11"/>
</dbReference>
<gene>
    <name evidence="2" type="ORF">C0Q70_17863</name>
</gene>
<sequence length="79" mass="8610">MHHLPLTKSHKSRANLSDDTLSITTSSVWSGEADMTAHRATQPRSQHSLGSTRGNHTYSTSPHSPAYAAMSFAREECGE</sequence>
<evidence type="ECO:0000313" key="2">
    <source>
        <dbReference type="EMBL" id="PVD22060.1"/>
    </source>
</evidence>
<feature type="region of interest" description="Disordered" evidence="1">
    <location>
        <begin position="33"/>
        <end position="67"/>
    </location>
</feature>
<reference evidence="2 3" key="1">
    <citation type="submission" date="2018-04" db="EMBL/GenBank/DDBJ databases">
        <title>The genome of golden apple snail Pomacea canaliculata provides insight into stress tolerance and invasive adaptation.</title>
        <authorList>
            <person name="Liu C."/>
            <person name="Liu B."/>
            <person name="Ren Y."/>
            <person name="Zhang Y."/>
            <person name="Wang H."/>
            <person name="Li S."/>
            <person name="Jiang F."/>
            <person name="Yin L."/>
            <person name="Zhang G."/>
            <person name="Qian W."/>
            <person name="Fan W."/>
        </authorList>
    </citation>
    <scope>NUCLEOTIDE SEQUENCE [LARGE SCALE GENOMIC DNA]</scope>
    <source>
        <strain evidence="2">SZHN2017</strain>
        <tissue evidence="2">Muscle</tissue>
    </source>
</reference>
<organism evidence="2 3">
    <name type="scientific">Pomacea canaliculata</name>
    <name type="common">Golden apple snail</name>
    <dbReference type="NCBI Taxonomy" id="400727"/>
    <lineage>
        <taxon>Eukaryota</taxon>
        <taxon>Metazoa</taxon>
        <taxon>Spiralia</taxon>
        <taxon>Lophotrochozoa</taxon>
        <taxon>Mollusca</taxon>
        <taxon>Gastropoda</taxon>
        <taxon>Caenogastropoda</taxon>
        <taxon>Architaenioglossa</taxon>
        <taxon>Ampullarioidea</taxon>
        <taxon>Ampullariidae</taxon>
        <taxon>Pomacea</taxon>
    </lineage>
</organism>
<feature type="region of interest" description="Disordered" evidence="1">
    <location>
        <begin position="1"/>
        <end position="21"/>
    </location>
</feature>
<feature type="compositionally biased region" description="Polar residues" evidence="1">
    <location>
        <begin position="42"/>
        <end position="63"/>
    </location>
</feature>
<proteinExistence type="predicted"/>
<evidence type="ECO:0000256" key="1">
    <source>
        <dbReference type="SAM" id="MobiDB-lite"/>
    </source>
</evidence>
<dbReference type="OrthoDB" id="1056777at2759"/>
<feature type="non-terminal residue" evidence="2">
    <location>
        <position position="79"/>
    </location>
</feature>
<comment type="caution">
    <text evidence="2">The sequence shown here is derived from an EMBL/GenBank/DDBJ whole genome shotgun (WGS) entry which is preliminary data.</text>
</comment>
<dbReference type="AlphaFoldDB" id="A0A2T7NLM2"/>
<dbReference type="EMBL" id="PZQS01000011">
    <property type="protein sequence ID" value="PVD22060.1"/>
    <property type="molecule type" value="Genomic_DNA"/>
</dbReference>
<name>A0A2T7NLM2_POMCA</name>
<keyword evidence="3" id="KW-1185">Reference proteome</keyword>
<accession>A0A2T7NLM2</accession>
<evidence type="ECO:0000313" key="3">
    <source>
        <dbReference type="Proteomes" id="UP000245119"/>
    </source>
</evidence>
<protein>
    <submittedName>
        <fullName evidence="2">Uncharacterized protein</fullName>
    </submittedName>
</protein>
<feature type="compositionally biased region" description="Basic residues" evidence="1">
    <location>
        <begin position="1"/>
        <end position="13"/>
    </location>
</feature>